<dbReference type="InterPro" id="IPR013149">
    <property type="entry name" value="ADH-like_C"/>
</dbReference>
<proteinExistence type="predicted"/>
<protein>
    <submittedName>
        <fullName evidence="4">NAD(P)H-quinone oxidoreductase</fullName>
    </submittedName>
</protein>
<dbReference type="PANTHER" id="PTHR48106">
    <property type="entry name" value="QUINONE OXIDOREDUCTASE PIG3-RELATED"/>
    <property type="match status" value="1"/>
</dbReference>
<name>A0A4T0V7G9_9NEIS</name>
<evidence type="ECO:0000259" key="3">
    <source>
        <dbReference type="SMART" id="SM00829"/>
    </source>
</evidence>
<dbReference type="InterPro" id="IPR036291">
    <property type="entry name" value="NAD(P)-bd_dom_sf"/>
</dbReference>
<dbReference type="AlphaFoldDB" id="A0A4T0V7G9"/>
<keyword evidence="5" id="KW-1185">Reference proteome</keyword>
<dbReference type="GO" id="GO:0070402">
    <property type="term" value="F:NADPH binding"/>
    <property type="evidence" value="ECO:0007669"/>
    <property type="project" value="TreeGrafter"/>
</dbReference>
<comment type="caution">
    <text evidence="4">The sequence shown here is derived from an EMBL/GenBank/DDBJ whole genome shotgun (WGS) entry which is preliminary data.</text>
</comment>
<dbReference type="Gene3D" id="3.90.180.10">
    <property type="entry name" value="Medium-chain alcohol dehydrogenases, catalytic domain"/>
    <property type="match status" value="1"/>
</dbReference>
<feature type="domain" description="Enoyl reductase (ER)" evidence="3">
    <location>
        <begin position="12"/>
        <end position="323"/>
    </location>
</feature>
<dbReference type="InterPro" id="IPR020843">
    <property type="entry name" value="ER"/>
</dbReference>
<organism evidence="4 5">
    <name type="scientific">Crenobacter intestini</name>
    <dbReference type="NCBI Taxonomy" id="2563443"/>
    <lineage>
        <taxon>Bacteria</taxon>
        <taxon>Pseudomonadati</taxon>
        <taxon>Pseudomonadota</taxon>
        <taxon>Betaproteobacteria</taxon>
        <taxon>Neisseriales</taxon>
        <taxon>Neisseriaceae</taxon>
        <taxon>Crenobacter</taxon>
    </lineage>
</organism>
<dbReference type="CDD" id="cd05276">
    <property type="entry name" value="p53_inducible_oxidoreductase"/>
    <property type="match status" value="1"/>
</dbReference>
<gene>
    <name evidence="4" type="ORF">E5K04_02165</name>
</gene>
<dbReference type="Proteomes" id="UP000308891">
    <property type="component" value="Unassembled WGS sequence"/>
</dbReference>
<dbReference type="InterPro" id="IPR011032">
    <property type="entry name" value="GroES-like_sf"/>
</dbReference>
<dbReference type="SUPFAM" id="SSF50129">
    <property type="entry name" value="GroES-like"/>
    <property type="match status" value="1"/>
</dbReference>
<evidence type="ECO:0000313" key="4">
    <source>
        <dbReference type="EMBL" id="TIC87246.1"/>
    </source>
</evidence>
<dbReference type="NCBIfam" id="TIGR02824">
    <property type="entry name" value="quinone_pig3"/>
    <property type="match status" value="1"/>
</dbReference>
<dbReference type="Pfam" id="PF08240">
    <property type="entry name" value="ADH_N"/>
    <property type="match status" value="1"/>
</dbReference>
<keyword evidence="1" id="KW-0521">NADP</keyword>
<evidence type="ECO:0000313" key="5">
    <source>
        <dbReference type="Proteomes" id="UP000308891"/>
    </source>
</evidence>
<evidence type="ECO:0000256" key="1">
    <source>
        <dbReference type="ARBA" id="ARBA00022857"/>
    </source>
</evidence>
<dbReference type="SMART" id="SM00829">
    <property type="entry name" value="PKS_ER"/>
    <property type="match status" value="1"/>
</dbReference>
<evidence type="ECO:0000256" key="2">
    <source>
        <dbReference type="ARBA" id="ARBA00023002"/>
    </source>
</evidence>
<dbReference type="PANTHER" id="PTHR48106:SF18">
    <property type="entry name" value="QUINONE OXIDOREDUCTASE PIG3"/>
    <property type="match status" value="1"/>
</dbReference>
<dbReference type="Pfam" id="PF00107">
    <property type="entry name" value="ADH_zinc_N"/>
    <property type="match status" value="1"/>
</dbReference>
<reference evidence="4 5" key="1">
    <citation type="submission" date="2019-04" db="EMBL/GenBank/DDBJ databases">
        <title>Crenobacter sp. nov.</title>
        <authorList>
            <person name="Shi S."/>
        </authorList>
    </citation>
    <scope>NUCLEOTIDE SEQUENCE [LARGE SCALE GENOMIC DNA]</scope>
    <source>
        <strain evidence="4 5">GY 70310</strain>
    </source>
</reference>
<dbReference type="SUPFAM" id="SSF51735">
    <property type="entry name" value="NAD(P)-binding Rossmann-fold domains"/>
    <property type="match status" value="1"/>
</dbReference>
<dbReference type="EMBL" id="STGJ01000001">
    <property type="protein sequence ID" value="TIC87246.1"/>
    <property type="molecule type" value="Genomic_DNA"/>
</dbReference>
<dbReference type="GO" id="GO:0016651">
    <property type="term" value="F:oxidoreductase activity, acting on NAD(P)H"/>
    <property type="evidence" value="ECO:0007669"/>
    <property type="project" value="TreeGrafter"/>
</dbReference>
<dbReference type="InterPro" id="IPR013154">
    <property type="entry name" value="ADH-like_N"/>
</dbReference>
<accession>A0A4T0V7G9</accession>
<sequence>MLMRAVLQGGPGGADTLYLGELPRPEPGPGELLVRVMAAGVNRADIVQREGHYPPPPGASSVLGLEVAGVVEAAGEGASRFAKGDAVFGLVAGGGYAEYVLLDEALAIAKPASLGWAEAASLPEVWMTAWLNLVEVAQLAPGERFLVHAGASGVGAAAIQLARMLGADVLASSSSDEKLEFCRMLGAQTVFNARRDGAFSGQLKATGGVDVILDPVGASYFRENLASLNTDGRLVLIGVMGGRNAELNLGLLLVKRLRVMGSTLRTQPLEVKARLAAALEARVLPALARGEARVTLDAVFALEAVADAHRHLEENNNLGKVVLDLSNLMQM</sequence>
<dbReference type="RefSeq" id="WP_136551257.1">
    <property type="nucleotide sequence ID" value="NZ_STGJ01000001.1"/>
</dbReference>
<dbReference type="OrthoDB" id="9780520at2"/>
<dbReference type="Gene3D" id="3.40.50.720">
    <property type="entry name" value="NAD(P)-binding Rossmann-like Domain"/>
    <property type="match status" value="1"/>
</dbReference>
<keyword evidence="2" id="KW-0560">Oxidoreductase</keyword>
<dbReference type="InterPro" id="IPR014189">
    <property type="entry name" value="Quinone_OxRdtase_PIG3"/>
</dbReference>